<organism evidence="10 11">
    <name type="scientific">Roseimaritima ulvae</name>
    <dbReference type="NCBI Taxonomy" id="980254"/>
    <lineage>
        <taxon>Bacteria</taxon>
        <taxon>Pseudomonadati</taxon>
        <taxon>Planctomycetota</taxon>
        <taxon>Planctomycetia</taxon>
        <taxon>Pirellulales</taxon>
        <taxon>Pirellulaceae</taxon>
        <taxon>Roseimaritima</taxon>
    </lineage>
</organism>
<evidence type="ECO:0000256" key="4">
    <source>
        <dbReference type="ARBA" id="ARBA00022840"/>
    </source>
</evidence>
<dbReference type="InterPro" id="IPR004365">
    <property type="entry name" value="NA-bd_OB_tRNA"/>
</dbReference>
<evidence type="ECO:0000313" key="11">
    <source>
        <dbReference type="Proteomes" id="UP000325286"/>
    </source>
</evidence>
<evidence type="ECO:0000256" key="2">
    <source>
        <dbReference type="ARBA" id="ARBA00022598"/>
    </source>
</evidence>
<dbReference type="InterPro" id="IPR004522">
    <property type="entry name" value="Asn-tRNA-ligase"/>
</dbReference>
<evidence type="ECO:0000256" key="8">
    <source>
        <dbReference type="SAM" id="Coils"/>
    </source>
</evidence>
<comment type="subunit">
    <text evidence="7">Homodimer.</text>
</comment>
<dbReference type="Pfam" id="PF00152">
    <property type="entry name" value="tRNA-synt_2"/>
    <property type="match status" value="1"/>
</dbReference>
<dbReference type="AlphaFoldDB" id="A0A5B9QTN9"/>
<dbReference type="InterPro" id="IPR006195">
    <property type="entry name" value="aa-tRNA-synth_II"/>
</dbReference>
<dbReference type="CDD" id="cd00776">
    <property type="entry name" value="AsxRS_core"/>
    <property type="match status" value="1"/>
</dbReference>
<dbReference type="FunFam" id="3.30.930.10:FF:000016">
    <property type="entry name" value="Asparagine--tRNA ligase"/>
    <property type="match status" value="1"/>
</dbReference>
<dbReference type="PANTHER" id="PTHR22594:SF34">
    <property type="entry name" value="ASPARAGINE--TRNA LIGASE, MITOCHONDRIAL-RELATED"/>
    <property type="match status" value="1"/>
</dbReference>
<gene>
    <name evidence="7 10" type="primary">asnS</name>
    <name evidence="10" type="ORF">UC8_44230</name>
</gene>
<dbReference type="NCBIfam" id="NF003037">
    <property type="entry name" value="PRK03932.1"/>
    <property type="match status" value="1"/>
</dbReference>
<keyword evidence="2 7" id="KW-0436">Ligase</keyword>
<comment type="catalytic activity">
    <reaction evidence="7">
        <text>tRNA(Asn) + L-asparagine + ATP = L-asparaginyl-tRNA(Asn) + AMP + diphosphate + H(+)</text>
        <dbReference type="Rhea" id="RHEA:11180"/>
        <dbReference type="Rhea" id="RHEA-COMP:9659"/>
        <dbReference type="Rhea" id="RHEA-COMP:9674"/>
        <dbReference type="ChEBI" id="CHEBI:15378"/>
        <dbReference type="ChEBI" id="CHEBI:30616"/>
        <dbReference type="ChEBI" id="CHEBI:33019"/>
        <dbReference type="ChEBI" id="CHEBI:58048"/>
        <dbReference type="ChEBI" id="CHEBI:78442"/>
        <dbReference type="ChEBI" id="CHEBI:78515"/>
        <dbReference type="ChEBI" id="CHEBI:456215"/>
        <dbReference type="EC" id="6.1.1.22"/>
    </reaction>
</comment>
<evidence type="ECO:0000256" key="6">
    <source>
        <dbReference type="ARBA" id="ARBA00023146"/>
    </source>
</evidence>
<comment type="subcellular location">
    <subcellularLocation>
        <location evidence="7">Cytoplasm</location>
    </subcellularLocation>
</comment>
<keyword evidence="4 7" id="KW-0067">ATP-binding</keyword>
<dbReference type="InterPro" id="IPR012340">
    <property type="entry name" value="NA-bd_OB-fold"/>
</dbReference>
<dbReference type="InterPro" id="IPR045864">
    <property type="entry name" value="aa-tRNA-synth_II/BPL/LPL"/>
</dbReference>
<evidence type="ECO:0000313" key="10">
    <source>
        <dbReference type="EMBL" id="QEG42388.1"/>
    </source>
</evidence>
<dbReference type="Gene3D" id="3.30.930.10">
    <property type="entry name" value="Bira Bifunctional Protein, Domain 2"/>
    <property type="match status" value="1"/>
</dbReference>
<dbReference type="Gene3D" id="2.40.50.140">
    <property type="entry name" value="Nucleic acid-binding proteins"/>
    <property type="match status" value="1"/>
</dbReference>
<dbReference type="Pfam" id="PF01336">
    <property type="entry name" value="tRNA_anti-codon"/>
    <property type="match status" value="1"/>
</dbReference>
<feature type="domain" description="Aminoacyl-transfer RNA synthetases class-II family profile" evidence="9">
    <location>
        <begin position="159"/>
        <end position="475"/>
    </location>
</feature>
<comment type="similarity">
    <text evidence="1 7">Belongs to the class-II aminoacyl-tRNA synthetase family.</text>
</comment>
<dbReference type="GO" id="GO:0006421">
    <property type="term" value="P:asparaginyl-tRNA aminoacylation"/>
    <property type="evidence" value="ECO:0007669"/>
    <property type="project" value="UniProtKB-UniRule"/>
</dbReference>
<evidence type="ECO:0000256" key="7">
    <source>
        <dbReference type="HAMAP-Rule" id="MF_00534"/>
    </source>
</evidence>
<dbReference type="InterPro" id="IPR002312">
    <property type="entry name" value="Asp/Asn-tRNA-synth_IIb"/>
</dbReference>
<keyword evidence="7" id="KW-0963">Cytoplasm</keyword>
<reference evidence="10 11" key="1">
    <citation type="submission" date="2019-08" db="EMBL/GenBank/DDBJ databases">
        <title>Deep-cultivation of Planctomycetes and their phenomic and genomic characterization uncovers novel biology.</title>
        <authorList>
            <person name="Wiegand S."/>
            <person name="Jogler M."/>
            <person name="Boedeker C."/>
            <person name="Pinto D."/>
            <person name="Vollmers J."/>
            <person name="Rivas-Marin E."/>
            <person name="Kohn T."/>
            <person name="Peeters S.H."/>
            <person name="Heuer A."/>
            <person name="Rast P."/>
            <person name="Oberbeckmann S."/>
            <person name="Bunk B."/>
            <person name="Jeske O."/>
            <person name="Meyerdierks A."/>
            <person name="Storesund J.E."/>
            <person name="Kallscheuer N."/>
            <person name="Luecker S."/>
            <person name="Lage O.M."/>
            <person name="Pohl T."/>
            <person name="Merkel B.J."/>
            <person name="Hornburger P."/>
            <person name="Mueller R.-W."/>
            <person name="Bruemmer F."/>
            <person name="Labrenz M."/>
            <person name="Spormann A.M."/>
            <person name="Op den Camp H."/>
            <person name="Overmann J."/>
            <person name="Amann R."/>
            <person name="Jetten M.S.M."/>
            <person name="Mascher T."/>
            <person name="Medema M.H."/>
            <person name="Devos D.P."/>
            <person name="Kaster A.-K."/>
            <person name="Ovreas L."/>
            <person name="Rohde M."/>
            <person name="Galperin M.Y."/>
            <person name="Jogler C."/>
        </authorList>
    </citation>
    <scope>NUCLEOTIDE SEQUENCE [LARGE SCALE GENOMIC DNA]</scope>
    <source>
        <strain evidence="10 11">UC8</strain>
    </source>
</reference>
<dbReference type="GO" id="GO:0005737">
    <property type="term" value="C:cytoplasm"/>
    <property type="evidence" value="ECO:0007669"/>
    <property type="project" value="UniProtKB-SubCell"/>
</dbReference>
<evidence type="ECO:0000256" key="3">
    <source>
        <dbReference type="ARBA" id="ARBA00022741"/>
    </source>
</evidence>
<dbReference type="SUPFAM" id="SSF55681">
    <property type="entry name" value="Class II aaRS and biotin synthetases"/>
    <property type="match status" value="1"/>
</dbReference>
<evidence type="ECO:0000256" key="1">
    <source>
        <dbReference type="ARBA" id="ARBA00008226"/>
    </source>
</evidence>
<dbReference type="CDD" id="cd04318">
    <property type="entry name" value="EcAsnRS_like_N"/>
    <property type="match status" value="1"/>
</dbReference>
<dbReference type="Proteomes" id="UP000325286">
    <property type="component" value="Chromosome"/>
</dbReference>
<dbReference type="InterPro" id="IPR004364">
    <property type="entry name" value="Aa-tRNA-synt_II"/>
</dbReference>
<dbReference type="PANTHER" id="PTHR22594">
    <property type="entry name" value="ASPARTYL/LYSYL-TRNA SYNTHETASE"/>
    <property type="match status" value="1"/>
</dbReference>
<keyword evidence="5 7" id="KW-0648">Protein biosynthesis</keyword>
<proteinExistence type="inferred from homology"/>
<keyword evidence="11" id="KW-1185">Reference proteome</keyword>
<protein>
    <recommendedName>
        <fullName evidence="7">Asparagine--tRNA ligase</fullName>
        <ecNumber evidence="7">6.1.1.22</ecNumber>
    </recommendedName>
    <alternativeName>
        <fullName evidence="7">Asparaginyl-tRNA synthetase</fullName>
        <shortName evidence="7">AsnRS</shortName>
    </alternativeName>
</protein>
<feature type="coiled-coil region" evidence="8">
    <location>
        <begin position="412"/>
        <end position="439"/>
    </location>
</feature>
<sequence>MAFPGGAWERNNEILKDPTMQNDQWILIREARQEATVGKTVEVRGWVRTRRDSKAGFSFIELNDGSCFGNLQVVAPGELDNYADEIQKLTAGCSVVVEGKIEASPAKGQATELHATAVRVVGWCDGETYPLQKKRHSFEKLRDWAHLRARTNTFGAVARVRNQICDSIHSFFQENDFYYTNTPIITASDCEGAGEMFRVTSLDLNRLAKSGRDVNYELDFFDKPTFLTVSGQLEAETYATALGRVYTFGPTFRAENSNTSRHLAEFWMVEPEAAFFELPDNMRLAEAFLKRVFTDCLQQCGEDMEFFEKRIQPGVIAQLAKVVEQPFTHMSYTEAIEVLEKCDEKFEYPVSWGTDLQAEHERFLTEKHVGAPVILTDYPSSIKPFYMRVSDDGKTVAAMDVLVPGVGEIIGGSQREERLDVLQRRMNEAELDMSEYEWYVDLRRFGTVPHAGFGLGLERAVQYVTGMANIRDVIPFPRTPGNAEF</sequence>
<evidence type="ECO:0000259" key="9">
    <source>
        <dbReference type="PROSITE" id="PS50862"/>
    </source>
</evidence>
<keyword evidence="3 7" id="KW-0547">Nucleotide-binding</keyword>
<dbReference type="SUPFAM" id="SSF50249">
    <property type="entry name" value="Nucleic acid-binding proteins"/>
    <property type="match status" value="1"/>
</dbReference>
<dbReference type="EC" id="6.1.1.22" evidence="7"/>
<dbReference type="NCBIfam" id="TIGR00457">
    <property type="entry name" value="asnS"/>
    <property type="match status" value="1"/>
</dbReference>
<dbReference type="PRINTS" id="PR01042">
    <property type="entry name" value="TRNASYNTHASP"/>
</dbReference>
<dbReference type="GO" id="GO:0004816">
    <property type="term" value="F:asparagine-tRNA ligase activity"/>
    <property type="evidence" value="ECO:0007669"/>
    <property type="project" value="UniProtKB-UniRule"/>
</dbReference>
<dbReference type="KEGG" id="rul:UC8_44230"/>
<name>A0A5B9QTN9_9BACT</name>
<dbReference type="GO" id="GO:0005524">
    <property type="term" value="F:ATP binding"/>
    <property type="evidence" value="ECO:0007669"/>
    <property type="project" value="UniProtKB-UniRule"/>
</dbReference>
<accession>A0A5B9QTN9</accession>
<dbReference type="PROSITE" id="PS50862">
    <property type="entry name" value="AA_TRNA_LIGASE_II"/>
    <property type="match status" value="1"/>
</dbReference>
<dbReference type="EMBL" id="CP042914">
    <property type="protein sequence ID" value="QEG42388.1"/>
    <property type="molecule type" value="Genomic_DNA"/>
</dbReference>
<dbReference type="HAMAP" id="MF_00534">
    <property type="entry name" value="Asn_tRNA_synth"/>
    <property type="match status" value="1"/>
</dbReference>
<evidence type="ECO:0000256" key="5">
    <source>
        <dbReference type="ARBA" id="ARBA00022917"/>
    </source>
</evidence>
<keyword evidence="6 7" id="KW-0030">Aminoacyl-tRNA synthetase</keyword>
<keyword evidence="8" id="KW-0175">Coiled coil</keyword>
<dbReference type="GO" id="GO:0003676">
    <property type="term" value="F:nucleic acid binding"/>
    <property type="evidence" value="ECO:0007669"/>
    <property type="project" value="InterPro"/>
</dbReference>